<organism evidence="4 5">
    <name type="scientific">Sporormia fimetaria CBS 119925</name>
    <dbReference type="NCBI Taxonomy" id="1340428"/>
    <lineage>
        <taxon>Eukaryota</taxon>
        <taxon>Fungi</taxon>
        <taxon>Dikarya</taxon>
        <taxon>Ascomycota</taxon>
        <taxon>Pezizomycotina</taxon>
        <taxon>Dothideomycetes</taxon>
        <taxon>Pleosporomycetidae</taxon>
        <taxon>Pleosporales</taxon>
        <taxon>Sporormiaceae</taxon>
        <taxon>Sporormia</taxon>
    </lineage>
</organism>
<keyword evidence="1" id="KW-0479">Metal-binding</keyword>
<keyword evidence="5" id="KW-1185">Reference proteome</keyword>
<accession>A0A6A6VGW3</accession>
<dbReference type="PANTHER" id="PTHR46771">
    <property type="entry name" value="DETERIN"/>
    <property type="match status" value="1"/>
</dbReference>
<dbReference type="PANTHER" id="PTHR46771:SF5">
    <property type="entry name" value="DETERIN"/>
    <property type="match status" value="1"/>
</dbReference>
<proteinExistence type="predicted"/>
<evidence type="ECO:0000256" key="1">
    <source>
        <dbReference type="ARBA" id="ARBA00022723"/>
    </source>
</evidence>
<keyword evidence="2" id="KW-0862">Zinc</keyword>
<sequence>MMKSLAACFQVRLNSFGQPATKPKAKPRRASARGGKKVSAATDDLTWPLPAPKPYDLAFAGFLYRPTSASPDNVQCFHCGCQLDGWEENDIPAFEHLTHAPNCEFAIQVCIRLREGDPDRADEDPMSERMVAARRATFKDYWDLDTDAGFPSVDQMAEAGWYFDPVEDRPDGVTCPYCSLSLDSWEAGDDPLEEHRKRADSSNCLFFALRDLYHPEPIPRTKKGKRASTRSSLASTTSTTTKKKAAAKPKTTRGKAAAKDASEPAPAKSQRGTKRQSDMAESEIDVIAPKRKRATRQSVQTESEMDVIPAKPKRGTRQSVQTESESTPPMPLLAPETPTRATPQASEAVTSKWKPVDLDAFFDQENVPDVALLTSPEKQMTIEEFLMHEARRQEENLRMQMTRQVERLDEECRRAWRVIDEL</sequence>
<evidence type="ECO:0000256" key="3">
    <source>
        <dbReference type="SAM" id="MobiDB-lite"/>
    </source>
</evidence>
<dbReference type="PROSITE" id="PS50143">
    <property type="entry name" value="BIR_REPEAT_2"/>
    <property type="match status" value="2"/>
</dbReference>
<dbReference type="SMART" id="SM00238">
    <property type="entry name" value="BIR"/>
    <property type="match status" value="2"/>
</dbReference>
<feature type="compositionally biased region" description="Polar residues" evidence="3">
    <location>
        <begin position="317"/>
        <end position="327"/>
    </location>
</feature>
<reference evidence="4" key="1">
    <citation type="journal article" date="2020" name="Stud. Mycol.">
        <title>101 Dothideomycetes genomes: a test case for predicting lifestyles and emergence of pathogens.</title>
        <authorList>
            <person name="Haridas S."/>
            <person name="Albert R."/>
            <person name="Binder M."/>
            <person name="Bloem J."/>
            <person name="Labutti K."/>
            <person name="Salamov A."/>
            <person name="Andreopoulos B."/>
            <person name="Baker S."/>
            <person name="Barry K."/>
            <person name="Bills G."/>
            <person name="Bluhm B."/>
            <person name="Cannon C."/>
            <person name="Castanera R."/>
            <person name="Culley D."/>
            <person name="Daum C."/>
            <person name="Ezra D."/>
            <person name="Gonzalez J."/>
            <person name="Henrissat B."/>
            <person name="Kuo A."/>
            <person name="Liang C."/>
            <person name="Lipzen A."/>
            <person name="Lutzoni F."/>
            <person name="Magnuson J."/>
            <person name="Mondo S."/>
            <person name="Nolan M."/>
            <person name="Ohm R."/>
            <person name="Pangilinan J."/>
            <person name="Park H.-J."/>
            <person name="Ramirez L."/>
            <person name="Alfaro M."/>
            <person name="Sun H."/>
            <person name="Tritt A."/>
            <person name="Yoshinaga Y."/>
            <person name="Zwiers L.-H."/>
            <person name="Turgeon B."/>
            <person name="Goodwin S."/>
            <person name="Spatafora J."/>
            <person name="Crous P."/>
            <person name="Grigoriev I."/>
        </authorList>
    </citation>
    <scope>NUCLEOTIDE SEQUENCE</scope>
    <source>
        <strain evidence="4">CBS 119925</strain>
    </source>
</reference>
<dbReference type="CDD" id="cd00022">
    <property type="entry name" value="BIR"/>
    <property type="match status" value="2"/>
</dbReference>
<evidence type="ECO:0000313" key="4">
    <source>
        <dbReference type="EMBL" id="KAF2749842.1"/>
    </source>
</evidence>
<dbReference type="Proteomes" id="UP000799440">
    <property type="component" value="Unassembled WGS sequence"/>
</dbReference>
<dbReference type="AlphaFoldDB" id="A0A6A6VGW3"/>
<dbReference type="GO" id="GO:0046872">
    <property type="term" value="F:metal ion binding"/>
    <property type="evidence" value="ECO:0007669"/>
    <property type="project" value="UniProtKB-KW"/>
</dbReference>
<dbReference type="InterPro" id="IPR001370">
    <property type="entry name" value="BIR_rpt"/>
</dbReference>
<protein>
    <submittedName>
        <fullName evidence="4">BIR-domain-containing protein</fullName>
    </submittedName>
</protein>
<dbReference type="InterPro" id="IPR051190">
    <property type="entry name" value="Baculoviral_IAP"/>
</dbReference>
<gene>
    <name evidence="4" type="ORF">M011DRAFT_439194</name>
</gene>
<dbReference type="EMBL" id="MU006565">
    <property type="protein sequence ID" value="KAF2749842.1"/>
    <property type="molecule type" value="Genomic_DNA"/>
</dbReference>
<dbReference type="SUPFAM" id="SSF57924">
    <property type="entry name" value="Inhibitor of apoptosis (IAP) repeat"/>
    <property type="match status" value="2"/>
</dbReference>
<feature type="compositionally biased region" description="Low complexity" evidence="3">
    <location>
        <begin position="229"/>
        <end position="240"/>
    </location>
</feature>
<feature type="compositionally biased region" description="Basic residues" evidence="3">
    <location>
        <begin position="241"/>
        <end position="253"/>
    </location>
</feature>
<feature type="region of interest" description="Disordered" evidence="3">
    <location>
        <begin position="217"/>
        <end position="343"/>
    </location>
</feature>
<dbReference type="Pfam" id="PF00653">
    <property type="entry name" value="BIR"/>
    <property type="match status" value="2"/>
</dbReference>
<name>A0A6A6VGW3_9PLEO</name>
<dbReference type="OrthoDB" id="2196114at2759"/>
<evidence type="ECO:0000256" key="2">
    <source>
        <dbReference type="ARBA" id="ARBA00022833"/>
    </source>
</evidence>
<dbReference type="Gene3D" id="1.10.1170.10">
    <property type="entry name" value="Inhibitor Of Apoptosis Protein (2mihbC-IAP-1), Chain A"/>
    <property type="match status" value="2"/>
</dbReference>
<evidence type="ECO:0000313" key="5">
    <source>
        <dbReference type="Proteomes" id="UP000799440"/>
    </source>
</evidence>